<dbReference type="Proteomes" id="UP000729402">
    <property type="component" value="Unassembled WGS sequence"/>
</dbReference>
<dbReference type="PANTHER" id="PTHR33445:SF2">
    <property type="entry name" value="ATP SYNTHASE SUBUNIT B', CHLOROPLASTIC"/>
    <property type="match status" value="1"/>
</dbReference>
<evidence type="ECO:0008006" key="5">
    <source>
        <dbReference type="Google" id="ProtNLM"/>
    </source>
</evidence>
<keyword evidence="2" id="KW-0732">Signal</keyword>
<keyword evidence="1" id="KW-1133">Transmembrane helix</keyword>
<evidence type="ECO:0000256" key="1">
    <source>
        <dbReference type="SAM" id="Phobius"/>
    </source>
</evidence>
<dbReference type="AlphaFoldDB" id="A0A8J5R963"/>
<evidence type="ECO:0000256" key="2">
    <source>
        <dbReference type="SAM" id="SignalP"/>
    </source>
</evidence>
<keyword evidence="1" id="KW-0472">Membrane</keyword>
<gene>
    <name evidence="3" type="ORF">GUJ93_ZPchr0001g31634</name>
</gene>
<protein>
    <recommendedName>
        <fullName evidence="5">Secreted protein</fullName>
    </recommendedName>
</protein>
<dbReference type="PANTHER" id="PTHR33445">
    <property type="entry name" value="ATP SYNTHASE SUBUNIT B', CHLOROPLASTIC"/>
    <property type="match status" value="1"/>
</dbReference>
<organism evidence="3 4">
    <name type="scientific">Zizania palustris</name>
    <name type="common">Northern wild rice</name>
    <dbReference type="NCBI Taxonomy" id="103762"/>
    <lineage>
        <taxon>Eukaryota</taxon>
        <taxon>Viridiplantae</taxon>
        <taxon>Streptophyta</taxon>
        <taxon>Embryophyta</taxon>
        <taxon>Tracheophyta</taxon>
        <taxon>Spermatophyta</taxon>
        <taxon>Magnoliopsida</taxon>
        <taxon>Liliopsida</taxon>
        <taxon>Poales</taxon>
        <taxon>Poaceae</taxon>
        <taxon>BOP clade</taxon>
        <taxon>Oryzoideae</taxon>
        <taxon>Oryzeae</taxon>
        <taxon>Zizaniinae</taxon>
        <taxon>Zizania</taxon>
    </lineage>
</organism>
<dbReference type="EMBL" id="JAAALK010000288">
    <property type="protein sequence ID" value="KAG8054305.1"/>
    <property type="molecule type" value="Genomic_DNA"/>
</dbReference>
<evidence type="ECO:0000313" key="4">
    <source>
        <dbReference type="Proteomes" id="UP000729402"/>
    </source>
</evidence>
<sequence length="84" mass="9177">MLCSTPPTTVVAVVVVALLPVLAEQIEKATLFNFDLMFPAITTEFLLLMVAPNNLYFSPVGKFMMSRTPRSGLSSTTSRAPPRM</sequence>
<feature type="transmembrane region" description="Helical" evidence="1">
    <location>
        <begin position="39"/>
        <end position="57"/>
    </location>
</feature>
<reference evidence="3" key="2">
    <citation type="submission" date="2021-02" db="EMBL/GenBank/DDBJ databases">
        <authorList>
            <person name="Kimball J.A."/>
            <person name="Haas M.W."/>
            <person name="Macchietto M."/>
            <person name="Kono T."/>
            <person name="Duquette J."/>
            <person name="Shao M."/>
        </authorList>
    </citation>
    <scope>NUCLEOTIDE SEQUENCE</scope>
    <source>
        <tissue evidence="3">Fresh leaf tissue</tissue>
    </source>
</reference>
<feature type="chain" id="PRO_5035310773" description="Secreted protein" evidence="2">
    <location>
        <begin position="24"/>
        <end position="84"/>
    </location>
</feature>
<keyword evidence="4" id="KW-1185">Reference proteome</keyword>
<keyword evidence="1" id="KW-0812">Transmembrane</keyword>
<accession>A0A8J5R963</accession>
<reference evidence="3" key="1">
    <citation type="journal article" date="2021" name="bioRxiv">
        <title>Whole Genome Assembly and Annotation of Northern Wild Rice, Zizania palustris L., Supports a Whole Genome Duplication in the Zizania Genus.</title>
        <authorList>
            <person name="Haas M."/>
            <person name="Kono T."/>
            <person name="Macchietto M."/>
            <person name="Millas R."/>
            <person name="McGilp L."/>
            <person name="Shao M."/>
            <person name="Duquette J."/>
            <person name="Hirsch C.N."/>
            <person name="Kimball J."/>
        </authorList>
    </citation>
    <scope>NUCLEOTIDE SEQUENCE</scope>
    <source>
        <tissue evidence="3">Fresh leaf tissue</tissue>
    </source>
</reference>
<dbReference type="GO" id="GO:0046961">
    <property type="term" value="F:proton-transporting ATPase activity, rotational mechanism"/>
    <property type="evidence" value="ECO:0007669"/>
    <property type="project" value="TreeGrafter"/>
</dbReference>
<name>A0A8J5R963_ZIZPA</name>
<feature type="signal peptide" evidence="2">
    <location>
        <begin position="1"/>
        <end position="23"/>
    </location>
</feature>
<evidence type="ECO:0000313" key="3">
    <source>
        <dbReference type="EMBL" id="KAG8054305.1"/>
    </source>
</evidence>
<dbReference type="InterPro" id="IPR050059">
    <property type="entry name" value="ATP_synthase_B_chain"/>
</dbReference>
<proteinExistence type="predicted"/>
<comment type="caution">
    <text evidence="3">The sequence shown here is derived from an EMBL/GenBank/DDBJ whole genome shotgun (WGS) entry which is preliminary data.</text>
</comment>
<dbReference type="OrthoDB" id="3819at2759"/>